<sequence length="733" mass="81705">MVNRARGTSLSLVFLGLGLALLLLHCCDALPQEFNHRIVREASPEPGRCPNCSRDCPGKLASGNLPVSKKQKQPESYDLLAAQPPCGCKEKNEEPIVEKPPPPPPCVETKYEPITRVIKPIKPYESQPPQSYNVPPPAYEPHQQQFYVAPPATPCSSQPSQSYSQPPIKPYLPEPIQPYSQPQPKSYESQPTQTYSQPQVKLIESQPVQSYNQPQPRPYESQPLQSYNTPQPKSYESQPLQSYSQPETKSYKSQPLQLYPQPQTKPYEPAPVQSYGPGPLQPYEPQPIQPYSQPSCKSYENQPTSSYNTAPVPIVRPYGPPPLQYGPGPVKPYEPELYKASGPSQSYNNAPSYIPTYGGSGSSSAAYSQPPTPVPIESPKSSEPYPLENTSPKQSGYQQPIPYETPVQAQPLPPFYGSPSPPRQSYSAPSSYQPQPAQQSYSTPEGPAYPVQPQPTYKPCGCLSRRSGGYGSKQRQQQPRFTDFAPIPYTDYGQGQSGGSYPGQTSCGKSHYENEGGYSKYTRRSSDYVPQYAEERIAEQTANAYYPGYVRYADPPQSEMWAAYRSPSQYADDEERIERGRDRVYVVYRGDDNHRHNHEEISERELDSMIQKAVRVAQEQRIQENSLQAHPETAAKLSDESDKVKRSHHEPGWVDVPTTDGDHKEAKAHKDESTVKSTEPLIDPDVLRQLQEMEAIAEQQAVTESTKFDETADHSMPVSSTTTSTTSDTPKSS</sequence>
<evidence type="ECO:0000313" key="2">
    <source>
        <dbReference type="Proteomes" id="UP001239111"/>
    </source>
</evidence>
<protein>
    <submittedName>
        <fullName evidence="1">Uncharacterized protein</fullName>
    </submittedName>
</protein>
<evidence type="ECO:0000313" key="1">
    <source>
        <dbReference type="EMBL" id="KAJ8679839.1"/>
    </source>
</evidence>
<keyword evidence="2" id="KW-1185">Reference proteome</keyword>
<name>A0ACC2P8A1_9HYME</name>
<dbReference type="Proteomes" id="UP001239111">
    <property type="component" value="Chromosome 2"/>
</dbReference>
<proteinExistence type="predicted"/>
<comment type="caution">
    <text evidence="1">The sequence shown here is derived from an EMBL/GenBank/DDBJ whole genome shotgun (WGS) entry which is preliminary data.</text>
</comment>
<accession>A0ACC2P8A1</accession>
<reference evidence="1" key="1">
    <citation type="submission" date="2023-04" db="EMBL/GenBank/DDBJ databases">
        <title>A chromosome-level genome assembly of the parasitoid wasp Eretmocerus hayati.</title>
        <authorList>
            <person name="Zhong Y."/>
            <person name="Liu S."/>
            <person name="Liu Y."/>
        </authorList>
    </citation>
    <scope>NUCLEOTIDE SEQUENCE</scope>
    <source>
        <strain evidence="1">ZJU_SS_LIU_2023</strain>
    </source>
</reference>
<dbReference type="EMBL" id="CM056742">
    <property type="protein sequence ID" value="KAJ8679839.1"/>
    <property type="molecule type" value="Genomic_DNA"/>
</dbReference>
<organism evidence="1 2">
    <name type="scientific">Eretmocerus hayati</name>
    <dbReference type="NCBI Taxonomy" id="131215"/>
    <lineage>
        <taxon>Eukaryota</taxon>
        <taxon>Metazoa</taxon>
        <taxon>Ecdysozoa</taxon>
        <taxon>Arthropoda</taxon>
        <taxon>Hexapoda</taxon>
        <taxon>Insecta</taxon>
        <taxon>Pterygota</taxon>
        <taxon>Neoptera</taxon>
        <taxon>Endopterygota</taxon>
        <taxon>Hymenoptera</taxon>
        <taxon>Apocrita</taxon>
        <taxon>Proctotrupomorpha</taxon>
        <taxon>Chalcidoidea</taxon>
        <taxon>Aphelinidae</taxon>
        <taxon>Aphelininae</taxon>
        <taxon>Eretmocerus</taxon>
    </lineage>
</organism>
<gene>
    <name evidence="1" type="ORF">QAD02_015626</name>
</gene>